<dbReference type="AlphaFoldDB" id="A0A8C9AL53"/>
<reference evidence="1" key="1">
    <citation type="submission" date="2025-08" db="UniProtKB">
        <authorList>
            <consortium name="Ensembl"/>
        </authorList>
    </citation>
    <scope>IDENTIFICATION</scope>
</reference>
<accession>A0A8C9AL53</accession>
<keyword evidence="2" id="KW-1185">Reference proteome</keyword>
<sequence>RVAGTCALLGRLRQEDHLSPGVPGCSELWLCHLSPAWSPLRHLSQASSSSTFPQLWQLLLLGHLCPIPASQS</sequence>
<reference evidence="1" key="2">
    <citation type="submission" date="2025-09" db="UniProtKB">
        <authorList>
            <consortium name="Ensembl"/>
        </authorList>
    </citation>
    <scope>IDENTIFICATION</scope>
</reference>
<proteinExistence type="predicted"/>
<dbReference type="Ensembl" id="ENSPSMT00000040960.1">
    <property type="protein sequence ID" value="ENSPSMP00000035539.1"/>
    <property type="gene ID" value="ENSPSMG00000024466.1"/>
</dbReference>
<protein>
    <submittedName>
        <fullName evidence="1">Uncharacterized protein</fullName>
    </submittedName>
</protein>
<organism evidence="1 2">
    <name type="scientific">Prolemur simus</name>
    <name type="common">Greater bamboo lemur</name>
    <name type="synonym">Hapalemur simus</name>
    <dbReference type="NCBI Taxonomy" id="1328070"/>
    <lineage>
        <taxon>Eukaryota</taxon>
        <taxon>Metazoa</taxon>
        <taxon>Chordata</taxon>
        <taxon>Craniata</taxon>
        <taxon>Vertebrata</taxon>
        <taxon>Euteleostomi</taxon>
        <taxon>Mammalia</taxon>
        <taxon>Eutheria</taxon>
        <taxon>Euarchontoglires</taxon>
        <taxon>Primates</taxon>
        <taxon>Strepsirrhini</taxon>
        <taxon>Lemuriformes</taxon>
        <taxon>Lemuridae</taxon>
        <taxon>Prolemur</taxon>
    </lineage>
</organism>
<evidence type="ECO:0000313" key="1">
    <source>
        <dbReference type="Ensembl" id="ENSPSMP00000035539.1"/>
    </source>
</evidence>
<name>A0A8C9AL53_PROSS</name>
<dbReference type="Proteomes" id="UP000694414">
    <property type="component" value="Unplaced"/>
</dbReference>
<evidence type="ECO:0000313" key="2">
    <source>
        <dbReference type="Proteomes" id="UP000694414"/>
    </source>
</evidence>